<protein>
    <submittedName>
        <fullName evidence="2">Uncharacterized protein</fullName>
    </submittedName>
</protein>
<feature type="region of interest" description="Disordered" evidence="1">
    <location>
        <begin position="93"/>
        <end position="119"/>
    </location>
</feature>
<reference evidence="2 3" key="1">
    <citation type="submission" date="2018-04" db="EMBL/GenBank/DDBJ databases">
        <title>WGS assembly of Panicum hallii var. hallii HAL2.</title>
        <authorList>
            <person name="Lovell J."/>
            <person name="Jenkins J."/>
            <person name="Lowry D."/>
            <person name="Mamidi S."/>
            <person name="Sreedasyam A."/>
            <person name="Weng X."/>
            <person name="Barry K."/>
            <person name="Bonette J."/>
            <person name="Campitelli B."/>
            <person name="Daum C."/>
            <person name="Gordon S."/>
            <person name="Gould B."/>
            <person name="Lipzen A."/>
            <person name="MacQueen A."/>
            <person name="Palacio-Mejia J."/>
            <person name="Plott C."/>
            <person name="Shakirov E."/>
            <person name="Shu S."/>
            <person name="Yoshinaga Y."/>
            <person name="Zane M."/>
            <person name="Rokhsar D."/>
            <person name="Grimwood J."/>
            <person name="Schmutz J."/>
            <person name="Juenger T."/>
        </authorList>
    </citation>
    <scope>NUCLEOTIDE SEQUENCE [LARGE SCALE GENOMIC DNA]</scope>
    <source>
        <strain evidence="3">cv. HAL2</strain>
    </source>
</reference>
<proteinExistence type="predicted"/>
<sequence>MMAPVSRAVLVGARRGAGHRSGGPAQAAGDLRSHCTAPSYAGSAPVPATINCPPWLLVAANVARVHPAEPRLGCHAAGSGLGFVCPPADLAEGSHADDADLGAERVSRRRTGRRERGRC</sequence>
<evidence type="ECO:0000313" key="3">
    <source>
        <dbReference type="Proteomes" id="UP000244336"/>
    </source>
</evidence>
<accession>A0A2T7DZE0</accession>
<dbReference type="Gramene" id="PUZ60917">
    <property type="protein sequence ID" value="PUZ60917"/>
    <property type="gene ID" value="GQ55_4G214800"/>
</dbReference>
<evidence type="ECO:0000313" key="2">
    <source>
        <dbReference type="EMBL" id="PUZ60917.1"/>
    </source>
</evidence>
<dbReference type="EMBL" id="CM009752">
    <property type="protein sequence ID" value="PUZ60917.1"/>
    <property type="molecule type" value="Genomic_DNA"/>
</dbReference>
<dbReference type="Proteomes" id="UP000244336">
    <property type="component" value="Chromosome 4"/>
</dbReference>
<keyword evidence="3" id="KW-1185">Reference proteome</keyword>
<evidence type="ECO:0000256" key="1">
    <source>
        <dbReference type="SAM" id="MobiDB-lite"/>
    </source>
</evidence>
<dbReference type="AlphaFoldDB" id="A0A2T7DZE0"/>
<name>A0A2T7DZE0_9POAL</name>
<organism evidence="2 3">
    <name type="scientific">Panicum hallii var. hallii</name>
    <dbReference type="NCBI Taxonomy" id="1504633"/>
    <lineage>
        <taxon>Eukaryota</taxon>
        <taxon>Viridiplantae</taxon>
        <taxon>Streptophyta</taxon>
        <taxon>Embryophyta</taxon>
        <taxon>Tracheophyta</taxon>
        <taxon>Spermatophyta</taxon>
        <taxon>Magnoliopsida</taxon>
        <taxon>Liliopsida</taxon>
        <taxon>Poales</taxon>
        <taxon>Poaceae</taxon>
        <taxon>PACMAD clade</taxon>
        <taxon>Panicoideae</taxon>
        <taxon>Panicodae</taxon>
        <taxon>Paniceae</taxon>
        <taxon>Panicinae</taxon>
        <taxon>Panicum</taxon>
        <taxon>Panicum sect. Panicum</taxon>
    </lineage>
</organism>
<feature type="compositionally biased region" description="Basic residues" evidence="1">
    <location>
        <begin position="107"/>
        <end position="119"/>
    </location>
</feature>
<feature type="compositionally biased region" description="Basic and acidic residues" evidence="1">
    <location>
        <begin position="93"/>
        <end position="106"/>
    </location>
</feature>
<gene>
    <name evidence="2" type="ORF">GQ55_4G214800</name>
</gene>